<dbReference type="GO" id="GO:0015627">
    <property type="term" value="C:type II protein secretion system complex"/>
    <property type="evidence" value="ECO:0007669"/>
    <property type="project" value="InterPro"/>
</dbReference>
<dbReference type="AlphaFoldDB" id="A0A3B1BC09"/>
<comment type="subcellular location">
    <subcellularLocation>
        <location evidence="1">Cell inner membrane</location>
        <topology evidence="1">Single-pass membrane protein</topology>
    </subcellularLocation>
</comment>
<dbReference type="InterPro" id="IPR045584">
    <property type="entry name" value="Pilin-like"/>
</dbReference>
<feature type="domain" description="Type II secretion system protein GspI C-terminal" evidence="10">
    <location>
        <begin position="45"/>
        <end position="122"/>
    </location>
</feature>
<keyword evidence="5" id="KW-0997">Cell inner membrane</keyword>
<dbReference type="InterPro" id="IPR003413">
    <property type="entry name" value="T2SS_GspI_C"/>
</dbReference>
<gene>
    <name evidence="11" type="ORF">MNBD_GAMMA26-321</name>
</gene>
<evidence type="ECO:0000256" key="6">
    <source>
        <dbReference type="ARBA" id="ARBA00022692"/>
    </source>
</evidence>
<evidence type="ECO:0000256" key="2">
    <source>
        <dbReference type="ARBA" id="ARBA00008358"/>
    </source>
</evidence>
<evidence type="ECO:0000256" key="5">
    <source>
        <dbReference type="ARBA" id="ARBA00022519"/>
    </source>
</evidence>
<dbReference type="Gene3D" id="3.30.1300.30">
    <property type="entry name" value="GSPII I/J protein-like"/>
    <property type="match status" value="1"/>
</dbReference>
<dbReference type="PROSITE" id="PS00409">
    <property type="entry name" value="PROKAR_NTER_METHYL"/>
    <property type="match status" value="1"/>
</dbReference>
<dbReference type="PANTHER" id="PTHR38779:SF2">
    <property type="entry name" value="TYPE II SECRETION SYSTEM PROTEIN I-RELATED"/>
    <property type="match status" value="1"/>
</dbReference>
<reference evidence="11" key="1">
    <citation type="submission" date="2018-06" db="EMBL/GenBank/DDBJ databases">
        <authorList>
            <person name="Zhirakovskaya E."/>
        </authorList>
    </citation>
    <scope>NUCLEOTIDE SEQUENCE</scope>
</reference>
<keyword evidence="4" id="KW-0488">Methylation</keyword>
<dbReference type="NCBIfam" id="TIGR02532">
    <property type="entry name" value="IV_pilin_GFxxxE"/>
    <property type="match status" value="1"/>
</dbReference>
<proteinExistence type="inferred from homology"/>
<dbReference type="PANTHER" id="PTHR38779">
    <property type="entry name" value="TYPE II SECRETION SYSTEM PROTEIN I-RELATED"/>
    <property type="match status" value="1"/>
</dbReference>
<name>A0A3B1BC09_9ZZZZ</name>
<dbReference type="GO" id="GO:0015628">
    <property type="term" value="P:protein secretion by the type II secretion system"/>
    <property type="evidence" value="ECO:0007669"/>
    <property type="project" value="InterPro"/>
</dbReference>
<evidence type="ECO:0000313" key="11">
    <source>
        <dbReference type="EMBL" id="VAX09533.1"/>
    </source>
</evidence>
<evidence type="ECO:0000256" key="9">
    <source>
        <dbReference type="SAM" id="Phobius"/>
    </source>
</evidence>
<dbReference type="EMBL" id="UOFX01000053">
    <property type="protein sequence ID" value="VAX09533.1"/>
    <property type="molecule type" value="Genomic_DNA"/>
</dbReference>
<evidence type="ECO:0000256" key="4">
    <source>
        <dbReference type="ARBA" id="ARBA00022481"/>
    </source>
</evidence>
<dbReference type="InterPro" id="IPR010052">
    <property type="entry name" value="T2SS_protein-GspI"/>
</dbReference>
<dbReference type="NCBIfam" id="TIGR01707">
    <property type="entry name" value="gspI"/>
    <property type="match status" value="1"/>
</dbReference>
<feature type="transmembrane region" description="Helical" evidence="9">
    <location>
        <begin position="12"/>
        <end position="32"/>
    </location>
</feature>
<keyword evidence="6 9" id="KW-0812">Transmembrane</keyword>
<organism evidence="11">
    <name type="scientific">hydrothermal vent metagenome</name>
    <dbReference type="NCBI Taxonomy" id="652676"/>
    <lineage>
        <taxon>unclassified sequences</taxon>
        <taxon>metagenomes</taxon>
        <taxon>ecological metagenomes</taxon>
    </lineage>
</organism>
<sequence length="126" mass="13691">MRTGSHKAEAGFSLLEVLVALAVLAIAMAALIEATGRSVSNQARLENKTVAHWVAQNQLALLRVADDTPALGGQQGVEKMAGRTWDWQAQLSQTADLDVMRVEVEVRMEDEETVYAHLTGYIEAAN</sequence>
<evidence type="ECO:0000256" key="8">
    <source>
        <dbReference type="ARBA" id="ARBA00023136"/>
    </source>
</evidence>
<dbReference type="Pfam" id="PF07963">
    <property type="entry name" value="N_methyl"/>
    <property type="match status" value="1"/>
</dbReference>
<comment type="similarity">
    <text evidence="2">Belongs to the GSP I family.</text>
</comment>
<keyword evidence="8 9" id="KW-0472">Membrane</keyword>
<dbReference type="Pfam" id="PF02501">
    <property type="entry name" value="T2SSI"/>
    <property type="match status" value="1"/>
</dbReference>
<dbReference type="InterPro" id="IPR012902">
    <property type="entry name" value="N_methyl_site"/>
</dbReference>
<evidence type="ECO:0000256" key="1">
    <source>
        <dbReference type="ARBA" id="ARBA00004377"/>
    </source>
</evidence>
<dbReference type="GO" id="GO:0005886">
    <property type="term" value="C:plasma membrane"/>
    <property type="evidence" value="ECO:0007669"/>
    <property type="project" value="UniProtKB-SubCell"/>
</dbReference>
<evidence type="ECO:0000259" key="10">
    <source>
        <dbReference type="Pfam" id="PF02501"/>
    </source>
</evidence>
<dbReference type="SUPFAM" id="SSF54523">
    <property type="entry name" value="Pili subunits"/>
    <property type="match status" value="1"/>
</dbReference>
<protein>
    <recommendedName>
        <fullName evidence="10">Type II secretion system protein GspI C-terminal domain-containing protein</fullName>
    </recommendedName>
</protein>
<evidence type="ECO:0000256" key="7">
    <source>
        <dbReference type="ARBA" id="ARBA00022989"/>
    </source>
</evidence>
<keyword evidence="7 9" id="KW-1133">Transmembrane helix</keyword>
<evidence type="ECO:0000256" key="3">
    <source>
        <dbReference type="ARBA" id="ARBA00022475"/>
    </source>
</evidence>
<accession>A0A3B1BC09</accession>
<keyword evidence="3" id="KW-1003">Cell membrane</keyword>